<evidence type="ECO:0000313" key="3">
    <source>
        <dbReference type="Proteomes" id="UP000222366"/>
    </source>
</evidence>
<protein>
    <recommendedName>
        <fullName evidence="4">DUF2628 domain-containing protein</fullName>
    </recommendedName>
</protein>
<keyword evidence="1" id="KW-0812">Transmembrane</keyword>
<dbReference type="Pfam" id="PF10947">
    <property type="entry name" value="DUF2628"/>
    <property type="match status" value="1"/>
</dbReference>
<comment type="caution">
    <text evidence="2">The sequence shown here is derived from an EMBL/GenBank/DDBJ whole genome shotgun (WGS) entry which is preliminary data.</text>
</comment>
<keyword evidence="1" id="KW-1133">Transmembrane helix</keyword>
<dbReference type="EMBL" id="NJAJ01000050">
    <property type="protein sequence ID" value="PHM60741.1"/>
    <property type="molecule type" value="Genomic_DNA"/>
</dbReference>
<proteinExistence type="predicted"/>
<reference evidence="2 3" key="1">
    <citation type="journal article" date="2017" name="Nat. Microbiol.">
        <title>Natural product diversity associated with the nematode symbionts Photorhabdus and Xenorhabdus.</title>
        <authorList>
            <person name="Tobias N.J."/>
            <person name="Wolff H."/>
            <person name="Djahanschiri B."/>
            <person name="Grundmann F."/>
            <person name="Kronenwerth M."/>
            <person name="Shi Y.M."/>
            <person name="Simonyi S."/>
            <person name="Grun P."/>
            <person name="Shapiro-Ilan D."/>
            <person name="Pidot S.J."/>
            <person name="Stinear T.P."/>
            <person name="Ebersberger I."/>
            <person name="Bode H.B."/>
        </authorList>
    </citation>
    <scope>NUCLEOTIDE SEQUENCE [LARGE SCALE GENOMIC DNA]</scope>
    <source>
        <strain evidence="2 3">DSM 17904</strain>
    </source>
</reference>
<feature type="transmembrane region" description="Helical" evidence="1">
    <location>
        <begin position="96"/>
        <end position="118"/>
    </location>
</feature>
<accession>A0A2D0KBD3</accession>
<evidence type="ECO:0008006" key="4">
    <source>
        <dbReference type="Google" id="ProtNLM"/>
    </source>
</evidence>
<feature type="transmembrane region" description="Helical" evidence="1">
    <location>
        <begin position="69"/>
        <end position="89"/>
    </location>
</feature>
<evidence type="ECO:0000256" key="1">
    <source>
        <dbReference type="SAM" id="Phobius"/>
    </source>
</evidence>
<keyword evidence="1" id="KW-0472">Membrane</keyword>
<organism evidence="2 3">
    <name type="scientific">Xenorhabdus stockiae</name>
    <dbReference type="NCBI Taxonomy" id="351614"/>
    <lineage>
        <taxon>Bacteria</taxon>
        <taxon>Pseudomonadati</taxon>
        <taxon>Pseudomonadota</taxon>
        <taxon>Gammaproteobacteria</taxon>
        <taxon>Enterobacterales</taxon>
        <taxon>Morganellaceae</taxon>
        <taxon>Xenorhabdus</taxon>
    </lineage>
</organism>
<name>A0A2D0KBD3_9GAMM</name>
<dbReference type="AlphaFoldDB" id="A0A2D0KBD3"/>
<gene>
    <name evidence="2" type="ORF">Xsto_03685</name>
</gene>
<evidence type="ECO:0000313" key="2">
    <source>
        <dbReference type="EMBL" id="PHM60741.1"/>
    </source>
</evidence>
<dbReference type="Proteomes" id="UP000222366">
    <property type="component" value="Unassembled WGS sequence"/>
</dbReference>
<keyword evidence="3" id="KW-1185">Reference proteome</keyword>
<sequence length="137" mass="15720">MDISKYSKNWQERFKFFEKNGAPSSKEYQAAFKKAPYITRIKINMNFFAFFFGILYFIVLGMWKKGLTILGIGVALFFAFFMISAIVPLSLETANFISIFLGATNAALYGVTANYSYYLKEKEGDDSWNPFKGLKMI</sequence>
<feature type="transmembrane region" description="Helical" evidence="1">
    <location>
        <begin position="43"/>
        <end position="63"/>
    </location>
</feature>
<dbReference type="RefSeq" id="WP_099125962.1">
    <property type="nucleotide sequence ID" value="NZ_CAWNRH010000127.1"/>
</dbReference>
<dbReference type="InterPro" id="IPR024399">
    <property type="entry name" value="DUF2628"/>
</dbReference>